<name>A0A8T8K651_9EURY</name>
<dbReference type="SMART" id="SM00710">
    <property type="entry name" value="PbH1"/>
    <property type="match status" value="6"/>
</dbReference>
<feature type="domain" description="DUF11" evidence="8">
    <location>
        <begin position="997"/>
        <end position="1108"/>
    </location>
</feature>
<dbReference type="Gene3D" id="2.60.40.10">
    <property type="entry name" value="Immunoglobulins"/>
    <property type="match status" value="2"/>
</dbReference>
<feature type="domain" description="DUF11" evidence="8">
    <location>
        <begin position="510"/>
        <end position="616"/>
    </location>
</feature>
<reference evidence="9" key="1">
    <citation type="submission" date="2020-07" db="EMBL/GenBank/DDBJ databases">
        <title>Methanobacterium. sp. MethCan genome.</title>
        <authorList>
            <person name="Postec A."/>
            <person name="Quemeneur M."/>
        </authorList>
    </citation>
    <scope>NUCLEOTIDE SEQUENCE</scope>
    <source>
        <strain evidence="9">MethCAN</strain>
    </source>
</reference>
<feature type="domain" description="DUF11" evidence="8">
    <location>
        <begin position="629"/>
        <end position="734"/>
    </location>
</feature>
<feature type="domain" description="DUF11" evidence="8">
    <location>
        <begin position="1254"/>
        <end position="1369"/>
    </location>
</feature>
<dbReference type="InterPro" id="IPR051172">
    <property type="entry name" value="Chlamydia_OmcB"/>
</dbReference>
<feature type="domain" description="DUF11" evidence="8">
    <location>
        <begin position="757"/>
        <end position="844"/>
    </location>
</feature>
<dbReference type="InterPro" id="IPR003368">
    <property type="entry name" value="POMP_repeat"/>
</dbReference>
<dbReference type="Gene3D" id="2.60.40.1170">
    <property type="entry name" value="Mu homology domain, subdomain B"/>
    <property type="match status" value="2"/>
</dbReference>
<dbReference type="GO" id="GO:0005576">
    <property type="term" value="C:extracellular region"/>
    <property type="evidence" value="ECO:0007669"/>
    <property type="project" value="UniProtKB-SubCell"/>
</dbReference>
<evidence type="ECO:0000259" key="8">
    <source>
        <dbReference type="Pfam" id="PF01345"/>
    </source>
</evidence>
<dbReference type="PANTHER" id="PTHR34819">
    <property type="entry name" value="LARGE CYSTEINE-RICH PERIPLASMIC PROTEIN OMCB"/>
    <property type="match status" value="1"/>
</dbReference>
<evidence type="ECO:0000313" key="10">
    <source>
        <dbReference type="Proteomes" id="UP000681041"/>
    </source>
</evidence>
<keyword evidence="10" id="KW-1185">Reference proteome</keyword>
<dbReference type="SUPFAM" id="SSF51126">
    <property type="entry name" value="Pectin lyase-like"/>
    <property type="match status" value="1"/>
</dbReference>
<keyword evidence="5" id="KW-0732">Signal</keyword>
<keyword evidence="4" id="KW-0964">Secreted</keyword>
<dbReference type="InterPro" id="IPR047589">
    <property type="entry name" value="DUF11_rpt"/>
</dbReference>
<dbReference type="EMBL" id="CP058560">
    <property type="protein sequence ID" value="QUH22613.1"/>
    <property type="molecule type" value="Genomic_DNA"/>
</dbReference>
<dbReference type="Proteomes" id="UP000681041">
    <property type="component" value="Chromosome"/>
</dbReference>
<evidence type="ECO:0000256" key="4">
    <source>
        <dbReference type="ARBA" id="ARBA00022525"/>
    </source>
</evidence>
<dbReference type="InterPro" id="IPR006626">
    <property type="entry name" value="PbH1"/>
</dbReference>
<proteinExistence type="predicted"/>
<comment type="subcellular location">
    <subcellularLocation>
        <location evidence="1">Cell envelope</location>
    </subcellularLocation>
    <subcellularLocation>
        <location evidence="2">Cell outer membrane</location>
    </subcellularLocation>
    <subcellularLocation>
        <location evidence="3">Secreted</location>
    </subcellularLocation>
</comment>
<dbReference type="PANTHER" id="PTHR34819:SF3">
    <property type="entry name" value="CELL SURFACE PROTEIN"/>
    <property type="match status" value="1"/>
</dbReference>
<evidence type="ECO:0000313" key="9">
    <source>
        <dbReference type="EMBL" id="QUH22613.1"/>
    </source>
</evidence>
<keyword evidence="6" id="KW-0472">Membrane</keyword>
<dbReference type="InterPro" id="IPR013783">
    <property type="entry name" value="Ig-like_fold"/>
</dbReference>
<keyword evidence="7" id="KW-0998">Cell outer membrane</keyword>
<dbReference type="InterPro" id="IPR012334">
    <property type="entry name" value="Pectin_lyas_fold"/>
</dbReference>
<evidence type="ECO:0000256" key="7">
    <source>
        <dbReference type="ARBA" id="ARBA00023237"/>
    </source>
</evidence>
<dbReference type="Pfam" id="PF01345">
    <property type="entry name" value="DUF11"/>
    <property type="match status" value="5"/>
</dbReference>
<evidence type="ECO:0000256" key="2">
    <source>
        <dbReference type="ARBA" id="ARBA00004442"/>
    </source>
</evidence>
<evidence type="ECO:0000256" key="5">
    <source>
        <dbReference type="ARBA" id="ARBA00022729"/>
    </source>
</evidence>
<dbReference type="Pfam" id="PF02415">
    <property type="entry name" value="Chlam_PMP"/>
    <property type="match status" value="1"/>
</dbReference>
<evidence type="ECO:0000256" key="1">
    <source>
        <dbReference type="ARBA" id="ARBA00004196"/>
    </source>
</evidence>
<evidence type="ECO:0000256" key="6">
    <source>
        <dbReference type="ARBA" id="ARBA00023136"/>
    </source>
</evidence>
<gene>
    <name evidence="9" type="ORF">HYG87_01930</name>
</gene>
<dbReference type="GeneID" id="64819484"/>
<dbReference type="Gene3D" id="2.160.20.10">
    <property type="entry name" value="Single-stranded right-handed beta-helix, Pectin lyase-like"/>
    <property type="match status" value="1"/>
</dbReference>
<dbReference type="OrthoDB" id="71592at2157"/>
<organism evidence="9 10">
    <name type="scientific">Methanobacterium alkalithermotolerans</name>
    <dbReference type="NCBI Taxonomy" id="2731220"/>
    <lineage>
        <taxon>Archaea</taxon>
        <taxon>Methanobacteriati</taxon>
        <taxon>Methanobacteriota</taxon>
        <taxon>Methanomada group</taxon>
        <taxon>Methanobacteria</taxon>
        <taxon>Methanobacteriales</taxon>
        <taxon>Methanobacteriaceae</taxon>
        <taxon>Methanobacterium</taxon>
    </lineage>
</organism>
<evidence type="ECO:0000256" key="3">
    <source>
        <dbReference type="ARBA" id="ARBA00004613"/>
    </source>
</evidence>
<accession>A0A8T8K651</accession>
<dbReference type="InterPro" id="IPR001434">
    <property type="entry name" value="OmcB-like_DUF11"/>
</dbReference>
<dbReference type="NCBIfam" id="TIGR01451">
    <property type="entry name" value="B_ant_repeat"/>
    <property type="match status" value="4"/>
</dbReference>
<dbReference type="KEGG" id="meme:HYG87_01930"/>
<dbReference type="InterPro" id="IPR011050">
    <property type="entry name" value="Pectin_lyase_fold/virulence"/>
</dbReference>
<sequence>MKKNKIIIISMLLMGLALFVNLDEAAADASVIYVNATGGNDNWNGQSQFYVNGTTGPKKTINGGTTAVLANGTVNIADGTYSGTGNWGITLTKNMTIQGQSQNNTIIDGSGSRQIFVINSGVNVTMINLTIRNAQANDNNGGAIRNNGGILTVNNCKFTGNSAVRTGRRDFTPVYGGAIYSTGNLNISNSFFLNNWVLSGADNDAQGGAIYSSGPLTITDSTFFNNTATSSSGTQNDDGGAIAVFNTLKITRSTFTNNRAGNVYGGGAIMIGDNNINVADVEITESTFINNTAGYGGAIWMNAGTSTKAALISKSTFMGNSATGGGAIRNWGFLNVTGSNFINNSATQGGAIFNYMGTANINFNRIMGNTGNMEIYYNSGIVNANNNWWGSNTSPSSKVSTQVNVSNWLVLNINAVPNSILTGNNSIITADLTRNQNGVYFDPANGHVPDGIVVTFTGTRGSIAPNGVMAMGSVSQTFTAGYTPGVAQVTAATDGVSVNTTLNINPVARIQITQTVNTPVNVKDQVNFVVTVKNNGPNTATNIVIRDLVPVNLTNAVVTPSVGTYNPNTGLWTIPTLLNGSSATLSISGVSSILMAGKTINNTATQISQNEYTPELASSTAGVYTKMADIQMSQTGNTPVNVGDGVTYIVTILNIGPDHATNFIIENKIPAGLLNVVVTPSTGSYLNGNWTVPFLANGDSATLTITGIASADMAGKNTTNTATKIFETEYDPTTIGESVSYDVYTKKANVVLSQTGNYVKDVVTFLVTATNNGPDAATNINIKNLIPAGLTNVLVTPNVGTYDISTGIWTIPSLSVGQIATLKINGTAMPQSTIKNELYISSQREYGFEDDSSINRVYVPVLDLAVRNYEWFFGRSDTYNFNEAPAYVSYVRNYGPDDATNIVVRYAIGGGLVYEGNLLWYGVDRAEFDGQNLTYYVDYLPSGGTAAIIVYLRVNDVGARTANLTTRASLVSVDQNESGTYPNSETRRLTVAQAADIEVTQNEIEYDSLNKKATITINVKNNGPNNASGVKIKDLLPSGFSYTGHSSGENYDPLTGIWDIGILNNQAVKTLQIFVDVIATSGNIINTATLNSTTLHDWNTANNAYNANITVTGSYTPRVDLAVRNYEWFFGRGDTYNFNEAPAYVSYVRNYGPDDATNIVVRYVIGGGLVYEGNLLWYGVDRAEFDGQNLTYYVDYLPSGGTAAIIVYLRVNDVGARTANLTTRASLVSVDQNESGTYPNSETRRLTVTPASNIKVTQTIDGSKSGKGTVGEDITISLTVKNNGPSANSNIIINTALGGLTYIQNDGDATYDETSGNVTWIIDNLNSGESKTIHITVKADQAGTYTISSHKKSASTAYDWNMASNSQKSKLIINERKGKPI</sequence>
<protein>
    <submittedName>
        <fullName evidence="9">DUF11 domain-containing protein</fullName>
    </submittedName>
</protein>
<dbReference type="RefSeq" id="WP_211533557.1">
    <property type="nucleotide sequence ID" value="NZ_CP058560.1"/>
</dbReference>